<sequence length="219" mass="22174">MISLVFVTLCAHVAFGSYARPGNFDSYRMNQAYGGYGNGGYQDGSFNQPPRWNQPQQNYGQQGGNFGGESGLGGGQFNGNGWGQPNQGSAWNSQPSQGNFGSNAGSQGSGLGAQEDVGVGTSNTNFGQSSGNFGGSAQSPSLGGISNTGFSSSASGNVDTSGQQTFTLSPTQESVGSNFGSSNPSGNSGLETNPTALNNPSISGNQNSDSNIPAPPSRR</sequence>
<feature type="compositionally biased region" description="Low complexity" evidence="1">
    <location>
        <begin position="47"/>
        <end position="60"/>
    </location>
</feature>
<name>A0A914EPV0_9BILA</name>
<evidence type="ECO:0000256" key="2">
    <source>
        <dbReference type="SAM" id="SignalP"/>
    </source>
</evidence>
<feature type="compositionally biased region" description="Low complexity" evidence="1">
    <location>
        <begin position="174"/>
        <end position="189"/>
    </location>
</feature>
<proteinExistence type="predicted"/>
<feature type="compositionally biased region" description="Polar residues" evidence="1">
    <location>
        <begin position="190"/>
        <end position="211"/>
    </location>
</feature>
<keyword evidence="2" id="KW-0732">Signal</keyword>
<protein>
    <submittedName>
        <fullName evidence="4">Uncharacterized protein</fullName>
    </submittedName>
</protein>
<feature type="signal peptide" evidence="2">
    <location>
        <begin position="1"/>
        <end position="19"/>
    </location>
</feature>
<feature type="compositionally biased region" description="Low complexity" evidence="1">
    <location>
        <begin position="120"/>
        <end position="139"/>
    </location>
</feature>
<dbReference type="AlphaFoldDB" id="A0A914EPV0"/>
<feature type="compositionally biased region" description="Gly residues" evidence="1">
    <location>
        <begin position="61"/>
        <end position="82"/>
    </location>
</feature>
<feature type="compositionally biased region" description="Polar residues" evidence="1">
    <location>
        <begin position="140"/>
        <end position="173"/>
    </location>
</feature>
<evidence type="ECO:0000313" key="3">
    <source>
        <dbReference type="Proteomes" id="UP000887540"/>
    </source>
</evidence>
<feature type="region of interest" description="Disordered" evidence="1">
    <location>
        <begin position="40"/>
        <end position="219"/>
    </location>
</feature>
<keyword evidence="3" id="KW-1185">Reference proteome</keyword>
<feature type="compositionally biased region" description="Polar residues" evidence="1">
    <location>
        <begin position="89"/>
        <end position="106"/>
    </location>
</feature>
<dbReference type="WBParaSite" id="ACRNAN_scaffold9607.g8747.t1">
    <property type="protein sequence ID" value="ACRNAN_scaffold9607.g8747.t1"/>
    <property type="gene ID" value="ACRNAN_scaffold9607.g8747"/>
</dbReference>
<dbReference type="Proteomes" id="UP000887540">
    <property type="component" value="Unplaced"/>
</dbReference>
<evidence type="ECO:0000313" key="4">
    <source>
        <dbReference type="WBParaSite" id="ACRNAN_scaffold9607.g8747.t1"/>
    </source>
</evidence>
<evidence type="ECO:0000256" key="1">
    <source>
        <dbReference type="SAM" id="MobiDB-lite"/>
    </source>
</evidence>
<reference evidence="4" key="1">
    <citation type="submission" date="2022-11" db="UniProtKB">
        <authorList>
            <consortium name="WormBaseParasite"/>
        </authorList>
    </citation>
    <scope>IDENTIFICATION</scope>
</reference>
<organism evidence="3 4">
    <name type="scientific">Acrobeloides nanus</name>
    <dbReference type="NCBI Taxonomy" id="290746"/>
    <lineage>
        <taxon>Eukaryota</taxon>
        <taxon>Metazoa</taxon>
        <taxon>Ecdysozoa</taxon>
        <taxon>Nematoda</taxon>
        <taxon>Chromadorea</taxon>
        <taxon>Rhabditida</taxon>
        <taxon>Tylenchina</taxon>
        <taxon>Cephalobomorpha</taxon>
        <taxon>Cephaloboidea</taxon>
        <taxon>Cephalobidae</taxon>
        <taxon>Acrobeloides</taxon>
    </lineage>
</organism>
<accession>A0A914EPV0</accession>
<feature type="chain" id="PRO_5037195060" evidence="2">
    <location>
        <begin position="20"/>
        <end position="219"/>
    </location>
</feature>